<gene>
    <name evidence="1" type="ORF">SDC9_191714</name>
</gene>
<organism evidence="1">
    <name type="scientific">bioreactor metagenome</name>
    <dbReference type="NCBI Taxonomy" id="1076179"/>
    <lineage>
        <taxon>unclassified sequences</taxon>
        <taxon>metagenomes</taxon>
        <taxon>ecological metagenomes</taxon>
    </lineage>
</organism>
<dbReference type="AlphaFoldDB" id="A0A645I9P8"/>
<protein>
    <recommendedName>
        <fullName evidence="2">GIY-YIG domain-containing protein</fullName>
    </recommendedName>
</protein>
<dbReference type="EMBL" id="VSSQ01103058">
    <property type="protein sequence ID" value="MPN44153.1"/>
    <property type="molecule type" value="Genomic_DNA"/>
</dbReference>
<reference evidence="1" key="1">
    <citation type="submission" date="2019-08" db="EMBL/GenBank/DDBJ databases">
        <authorList>
            <person name="Kucharzyk K."/>
            <person name="Murdoch R.W."/>
            <person name="Higgins S."/>
            <person name="Loffler F."/>
        </authorList>
    </citation>
    <scope>NUCLEOTIDE SEQUENCE</scope>
</reference>
<sequence length="117" mass="13432">MVKQMDKLSKKALKEQYKNRVLVGGVYRIQCNANDAFWVRAAIDLQGSKNRFQFSLSMDSSPEPCMAEAWNQFGKSSFSYEILEELQKKELQTEGEFAEDINILLEIWTDKLSEGGL</sequence>
<name>A0A645I9P8_9ZZZZ</name>
<dbReference type="CDD" id="cd10451">
    <property type="entry name" value="GIY-YIG_LuxR_like"/>
    <property type="match status" value="1"/>
</dbReference>
<evidence type="ECO:0000313" key="1">
    <source>
        <dbReference type="EMBL" id="MPN44153.1"/>
    </source>
</evidence>
<dbReference type="InterPro" id="IPR035901">
    <property type="entry name" value="GIY-YIG_endonuc_sf"/>
</dbReference>
<accession>A0A645I9P8</accession>
<comment type="caution">
    <text evidence="1">The sequence shown here is derived from an EMBL/GenBank/DDBJ whole genome shotgun (WGS) entry which is preliminary data.</text>
</comment>
<proteinExistence type="predicted"/>
<dbReference type="Gene3D" id="3.40.1440.10">
    <property type="entry name" value="GIY-YIG endonuclease"/>
    <property type="match status" value="1"/>
</dbReference>
<evidence type="ECO:0008006" key="2">
    <source>
        <dbReference type="Google" id="ProtNLM"/>
    </source>
</evidence>